<dbReference type="Pfam" id="PF00753">
    <property type="entry name" value="Lactamase_B"/>
    <property type="match status" value="1"/>
</dbReference>
<reference evidence="2 5" key="2">
    <citation type="submission" date="2018-01" db="EMBL/GenBank/DDBJ databases">
        <title>Complete genome sequence of Caulobacter flavus RHGG3.</title>
        <authorList>
            <person name="Yang E."/>
        </authorList>
    </citation>
    <scope>NUCLEOTIDE SEQUENCE [LARGE SCALE GENOMIC DNA]</scope>
    <source>
        <strain evidence="2 5">RHGG3</strain>
    </source>
</reference>
<dbReference type="Proteomes" id="UP000234483">
    <property type="component" value="Unassembled WGS sequence"/>
</dbReference>
<dbReference type="PANTHER" id="PTHR43084">
    <property type="entry name" value="PERSULFIDE DIOXYGENASE ETHE1"/>
    <property type="match status" value="1"/>
</dbReference>
<evidence type="ECO:0000259" key="1">
    <source>
        <dbReference type="SMART" id="SM00849"/>
    </source>
</evidence>
<name>A0A2N5D5U3_9CAUL</name>
<dbReference type="InterPro" id="IPR036866">
    <property type="entry name" value="RibonucZ/Hydroxyglut_hydro"/>
</dbReference>
<gene>
    <name evidence="2" type="ORF">C1707_07095</name>
    <name evidence="3" type="ORF">CFHF_00250</name>
</gene>
<dbReference type="GO" id="GO:0070813">
    <property type="term" value="P:hydrogen sulfide metabolic process"/>
    <property type="evidence" value="ECO:0007669"/>
    <property type="project" value="TreeGrafter"/>
</dbReference>
<evidence type="ECO:0000313" key="4">
    <source>
        <dbReference type="Proteomes" id="UP000234483"/>
    </source>
</evidence>
<dbReference type="Gene3D" id="3.60.15.10">
    <property type="entry name" value="Ribonuclease Z/Hydroxyacylglutathione hydrolase-like"/>
    <property type="match status" value="1"/>
</dbReference>
<accession>A0A2N5D5U3</accession>
<dbReference type="GO" id="GO:0006749">
    <property type="term" value="P:glutathione metabolic process"/>
    <property type="evidence" value="ECO:0007669"/>
    <property type="project" value="TreeGrafter"/>
</dbReference>
<dbReference type="SUPFAM" id="SSF56281">
    <property type="entry name" value="Metallo-hydrolase/oxidoreductase"/>
    <property type="match status" value="1"/>
</dbReference>
<dbReference type="GO" id="GO:0016787">
    <property type="term" value="F:hydrolase activity"/>
    <property type="evidence" value="ECO:0007669"/>
    <property type="project" value="UniProtKB-KW"/>
</dbReference>
<dbReference type="InterPro" id="IPR001279">
    <property type="entry name" value="Metallo-B-lactamas"/>
</dbReference>
<keyword evidence="3" id="KW-0378">Hydrolase</keyword>
<dbReference type="AlphaFoldDB" id="A0A2N5D5U3"/>
<dbReference type="KEGG" id="cfh:C1707_07095"/>
<dbReference type="PANTHER" id="PTHR43084:SF1">
    <property type="entry name" value="PERSULFIDE DIOXYGENASE ETHE1, MITOCHONDRIAL"/>
    <property type="match status" value="1"/>
</dbReference>
<dbReference type="OrthoDB" id="9784009at2"/>
<dbReference type="RefSeq" id="WP_101711033.1">
    <property type="nucleotide sequence ID" value="NZ_CP026100.1"/>
</dbReference>
<dbReference type="SMART" id="SM00849">
    <property type="entry name" value="Lactamase_B"/>
    <property type="match status" value="1"/>
</dbReference>
<dbReference type="EMBL" id="PJRQ01000002">
    <property type="protein sequence ID" value="PLR21422.1"/>
    <property type="molecule type" value="Genomic_DNA"/>
</dbReference>
<evidence type="ECO:0000313" key="5">
    <source>
        <dbReference type="Proteomes" id="UP000281192"/>
    </source>
</evidence>
<keyword evidence="5" id="KW-1185">Reference proteome</keyword>
<feature type="domain" description="Metallo-beta-lactamase" evidence="1">
    <location>
        <begin position="14"/>
        <end position="202"/>
    </location>
</feature>
<reference evidence="3 4" key="1">
    <citation type="submission" date="2017-12" db="EMBL/GenBank/DDBJ databases">
        <title>The genome sequence of Caulobacter flavus CGMCC1 15093.</title>
        <authorList>
            <person name="Gao J."/>
            <person name="Mao X."/>
            <person name="Sun J."/>
        </authorList>
    </citation>
    <scope>NUCLEOTIDE SEQUENCE [LARGE SCALE GENOMIC DNA]</scope>
    <source>
        <strain evidence="3 4">CGMCC1 15093</strain>
    </source>
</reference>
<dbReference type="Proteomes" id="UP000281192">
    <property type="component" value="Chromosome"/>
</dbReference>
<proteinExistence type="predicted"/>
<dbReference type="EMBL" id="CP026100">
    <property type="protein sequence ID" value="AYV46035.1"/>
    <property type="molecule type" value="Genomic_DNA"/>
</dbReference>
<sequence length="279" mass="28766">MQPDITAYHHAATGRVTYLVADPATLLCAIVDPVLDFDPATGETSTAFVDAIIADIRARDLGPTWILETAVHTGHLSAAGHLKYETGASVAIGAHVLESLQRLVPALGAEGVDLEGWDFDKLAREDDEPLIMGGIEFHPIALSGRLPGAVAYKAGDVLFVGDAILPAGLPASDAPGADAAGLFADARKLLSLPDDVRVLSSWAGEDPAAADSTVAAHKAANPDAGDAVAQAEFVARRGGEAVEPSALTIAALDVAVRSGKLPPVGENGVRFPPRNIRSL</sequence>
<dbReference type="GO" id="GO:0050313">
    <property type="term" value="F:sulfur dioxygenase activity"/>
    <property type="evidence" value="ECO:0007669"/>
    <property type="project" value="TreeGrafter"/>
</dbReference>
<dbReference type="InterPro" id="IPR051682">
    <property type="entry name" value="Mito_Persulfide_Diox"/>
</dbReference>
<evidence type="ECO:0000313" key="3">
    <source>
        <dbReference type="EMBL" id="PLR21422.1"/>
    </source>
</evidence>
<evidence type="ECO:0000313" key="2">
    <source>
        <dbReference type="EMBL" id="AYV46035.1"/>
    </source>
</evidence>
<protein>
    <submittedName>
        <fullName evidence="3">MBL fold metallo-hydrolase</fullName>
    </submittedName>
</protein>
<organism evidence="3 4">
    <name type="scientific">Caulobacter flavus</name>
    <dbReference type="NCBI Taxonomy" id="1679497"/>
    <lineage>
        <taxon>Bacteria</taxon>
        <taxon>Pseudomonadati</taxon>
        <taxon>Pseudomonadota</taxon>
        <taxon>Alphaproteobacteria</taxon>
        <taxon>Caulobacterales</taxon>
        <taxon>Caulobacteraceae</taxon>
        <taxon>Caulobacter</taxon>
    </lineage>
</organism>